<keyword evidence="6" id="KW-1185">Reference proteome</keyword>
<dbReference type="InterPro" id="IPR027417">
    <property type="entry name" value="P-loop_NTPase"/>
</dbReference>
<dbReference type="InterPro" id="IPR014001">
    <property type="entry name" value="Helicase_ATP-bd"/>
</dbReference>
<dbReference type="InterPro" id="IPR000330">
    <property type="entry name" value="SNF2_N"/>
</dbReference>
<reference evidence="6" key="1">
    <citation type="journal article" date="2019" name="Int. J. Syst. Evol. Microbiol.">
        <title>The Global Catalogue of Microorganisms (GCM) 10K type strain sequencing project: providing services to taxonomists for standard genome sequencing and annotation.</title>
        <authorList>
            <consortium name="The Broad Institute Genomics Platform"/>
            <consortium name="The Broad Institute Genome Sequencing Center for Infectious Disease"/>
            <person name="Wu L."/>
            <person name="Ma J."/>
        </authorList>
    </citation>
    <scope>NUCLEOTIDE SEQUENCE [LARGE SCALE GENOMIC DNA]</scope>
    <source>
        <strain evidence="6">CGMCC 4.7330</strain>
    </source>
</reference>
<dbReference type="PROSITE" id="PS51194">
    <property type="entry name" value="HELICASE_CTER"/>
    <property type="match status" value="1"/>
</dbReference>
<dbReference type="GO" id="GO:0004386">
    <property type="term" value="F:helicase activity"/>
    <property type="evidence" value="ECO:0007669"/>
    <property type="project" value="UniProtKB-KW"/>
</dbReference>
<dbReference type="RefSeq" id="WP_378611893.1">
    <property type="nucleotide sequence ID" value="NZ_JBHSAX010000007.1"/>
</dbReference>
<evidence type="ECO:0000256" key="2">
    <source>
        <dbReference type="SAM" id="MobiDB-lite"/>
    </source>
</evidence>
<feature type="domain" description="Helicase C-terminal" evidence="4">
    <location>
        <begin position="403"/>
        <end position="556"/>
    </location>
</feature>
<dbReference type="SMART" id="SM00487">
    <property type="entry name" value="DEXDc"/>
    <property type="match status" value="1"/>
</dbReference>
<dbReference type="SUPFAM" id="SSF52540">
    <property type="entry name" value="P-loop containing nucleoside triphosphate hydrolases"/>
    <property type="match status" value="2"/>
</dbReference>
<accession>A0ABV8DR35</accession>
<dbReference type="InterPro" id="IPR050496">
    <property type="entry name" value="SNF2_RAD54_helicase_repair"/>
</dbReference>
<dbReference type="GO" id="GO:0016787">
    <property type="term" value="F:hydrolase activity"/>
    <property type="evidence" value="ECO:0007669"/>
    <property type="project" value="UniProtKB-KW"/>
</dbReference>
<proteinExistence type="predicted"/>
<evidence type="ECO:0000313" key="5">
    <source>
        <dbReference type="EMBL" id="MFC3962091.1"/>
    </source>
</evidence>
<keyword evidence="5" id="KW-0347">Helicase</keyword>
<organism evidence="5 6">
    <name type="scientific">Nocardia jiangsuensis</name>
    <dbReference type="NCBI Taxonomy" id="1691563"/>
    <lineage>
        <taxon>Bacteria</taxon>
        <taxon>Bacillati</taxon>
        <taxon>Actinomycetota</taxon>
        <taxon>Actinomycetes</taxon>
        <taxon>Mycobacteriales</taxon>
        <taxon>Nocardiaceae</taxon>
        <taxon>Nocardia</taxon>
    </lineage>
</organism>
<dbReference type="EMBL" id="JBHSAX010000007">
    <property type="protein sequence ID" value="MFC3962091.1"/>
    <property type="molecule type" value="Genomic_DNA"/>
</dbReference>
<feature type="domain" description="Helicase ATP-binding" evidence="3">
    <location>
        <begin position="128"/>
        <end position="278"/>
    </location>
</feature>
<feature type="region of interest" description="Disordered" evidence="2">
    <location>
        <begin position="1"/>
        <end position="20"/>
    </location>
</feature>
<dbReference type="EC" id="3.6.4.-" evidence="5"/>
<dbReference type="InterPro" id="IPR049730">
    <property type="entry name" value="SNF2/RAD54-like_C"/>
</dbReference>
<comment type="caution">
    <text evidence="5">The sequence shown here is derived from an EMBL/GenBank/DDBJ whole genome shotgun (WGS) entry which is preliminary data.</text>
</comment>
<dbReference type="PANTHER" id="PTHR45629">
    <property type="entry name" value="SNF2/RAD54 FAMILY MEMBER"/>
    <property type="match status" value="1"/>
</dbReference>
<dbReference type="Proteomes" id="UP001595696">
    <property type="component" value="Unassembled WGS sequence"/>
</dbReference>
<gene>
    <name evidence="5" type="ORF">ACFO0B_08825</name>
</gene>
<dbReference type="Gene3D" id="3.40.50.300">
    <property type="entry name" value="P-loop containing nucleotide triphosphate hydrolases"/>
    <property type="match status" value="1"/>
</dbReference>
<sequence length="571" mass="60291">MWTWAGGPGAAPPGAGERETLPLVLPGPDGLAVTDVPCALLTPAEFTADPRTGGPSHTAWTAAFTDPAAAPALPPAAHAVPNATGTAVLAPERALAVARETASVPERLAGRLHVELRPYQARGIGWLHETVAAHGGAVLADEMGLGKTVQAIGFLADRADGPNLVVAPTSLVGNWIHEITRFAPELRARAWRRGPPAAAPGTVLVTGYPTLRLHHRELAGSRWETVIFDEAQALKNPRTQVAVAARGLDAAARVALTGTPVENDLDELFALLHLVAPRLFPHRSRFRRRYAKPIAEGDAGAAARLRDALEPVLLARRKSQVAAGLPAKIRSDLLCDLTAEQAALYDRVLDEAADTGFGTGLQRHGRVLAALTALKQVCDHPGLITGDLAEIGGRSGKIDLCTDIVAANLANEAPTLLFTQYRGAGELLVRHFAETFGLAVPFLHGGLDPAARAGIVRDFQRPDGPPVLVLSLRAAGTGLTLTRAADVVHVDRWWNPAVEAQATDRVHRIGQTRTVTVTTLTTATTVEEHIARLHDRKAALTDLGDSAGIAALARLDDAGLMEILRRSRGAA</sequence>
<dbReference type="InterPro" id="IPR001650">
    <property type="entry name" value="Helicase_C-like"/>
</dbReference>
<dbReference type="Gene3D" id="3.40.50.10810">
    <property type="entry name" value="Tandem AAA-ATPase domain"/>
    <property type="match status" value="1"/>
</dbReference>
<evidence type="ECO:0000256" key="1">
    <source>
        <dbReference type="ARBA" id="ARBA00022801"/>
    </source>
</evidence>
<keyword evidence="5" id="KW-0067">ATP-binding</keyword>
<dbReference type="CDD" id="cd18793">
    <property type="entry name" value="SF2_C_SNF"/>
    <property type="match status" value="1"/>
</dbReference>
<dbReference type="PANTHER" id="PTHR45629:SF7">
    <property type="entry name" value="DNA EXCISION REPAIR PROTEIN ERCC-6-RELATED"/>
    <property type="match status" value="1"/>
</dbReference>
<evidence type="ECO:0000259" key="4">
    <source>
        <dbReference type="PROSITE" id="PS51194"/>
    </source>
</evidence>
<protein>
    <submittedName>
        <fullName evidence="5">DEAD/DEAH box helicase</fullName>
        <ecNumber evidence="5">3.6.4.-</ecNumber>
    </submittedName>
</protein>
<dbReference type="InterPro" id="IPR038718">
    <property type="entry name" value="SNF2-like_sf"/>
</dbReference>
<dbReference type="Pfam" id="PF00176">
    <property type="entry name" value="SNF2-rel_dom"/>
    <property type="match status" value="1"/>
</dbReference>
<dbReference type="SMART" id="SM00490">
    <property type="entry name" value="HELICc"/>
    <property type="match status" value="1"/>
</dbReference>
<evidence type="ECO:0000259" key="3">
    <source>
        <dbReference type="PROSITE" id="PS51192"/>
    </source>
</evidence>
<name>A0ABV8DR35_9NOCA</name>
<keyword evidence="5" id="KW-0547">Nucleotide-binding</keyword>
<keyword evidence="1 5" id="KW-0378">Hydrolase</keyword>
<evidence type="ECO:0000313" key="6">
    <source>
        <dbReference type="Proteomes" id="UP001595696"/>
    </source>
</evidence>
<dbReference type="Pfam" id="PF00271">
    <property type="entry name" value="Helicase_C"/>
    <property type="match status" value="1"/>
</dbReference>
<dbReference type="PROSITE" id="PS51192">
    <property type="entry name" value="HELICASE_ATP_BIND_1"/>
    <property type="match status" value="1"/>
</dbReference>